<sequence>MNDKELGELVCRCLEFAEIPVKASVKDVVTRRTKFAYPMYRQGYEACFEQVDQWLSQVENLLTFGRQGLFAHDNTHHAFHMAYSAVDCFEDNGVFDNNKWKKYRKEFEKHVVED</sequence>
<dbReference type="EMBL" id="BAOS01000011">
    <property type="protein sequence ID" value="GAX60444.1"/>
    <property type="molecule type" value="Genomic_DNA"/>
</dbReference>
<comment type="caution">
    <text evidence="1">The sequence shown here is derived from an EMBL/GenBank/DDBJ whole genome shotgun (WGS) entry which is preliminary data.</text>
</comment>
<protein>
    <submittedName>
        <fullName evidence="1">Protoporphyrinogen oxidase-like protein</fullName>
    </submittedName>
</protein>
<dbReference type="Proteomes" id="UP000218542">
    <property type="component" value="Unassembled WGS sequence"/>
</dbReference>
<reference evidence="2" key="1">
    <citation type="journal article" date="2017" name="Environ. Microbiol. Rep.">
        <title>Genetic Diversity of Marine Anaerobic Ammonium-Oxidizing Bacteria as Revealed by Genomic and Proteomic Analyses of 'Candidatus Scalindua japonica'.</title>
        <authorList>
            <person name="Oshiki M."/>
            <person name="Mizuto K."/>
            <person name="Kimura Z."/>
            <person name="Kindaichi T."/>
            <person name="Satoh H."/>
            <person name="Okabe S."/>
        </authorList>
    </citation>
    <scope>NUCLEOTIDE SEQUENCE [LARGE SCALE GENOMIC DNA]</scope>
    <source>
        <strain evidence="2">husup-a2</strain>
    </source>
</reference>
<gene>
    <name evidence="1" type="ORF">SCALIN_C11_0055</name>
</gene>
<dbReference type="AlphaFoldDB" id="A0A286TX30"/>
<name>A0A286TX30_9BACT</name>
<evidence type="ECO:0000313" key="1">
    <source>
        <dbReference type="EMBL" id="GAX60444.1"/>
    </source>
</evidence>
<dbReference type="InterPro" id="IPR036188">
    <property type="entry name" value="FAD/NAD-bd_sf"/>
</dbReference>
<keyword evidence="2" id="KW-1185">Reference proteome</keyword>
<proteinExistence type="predicted"/>
<organism evidence="1 2">
    <name type="scientific">Candidatus Scalindua japonica</name>
    <dbReference type="NCBI Taxonomy" id="1284222"/>
    <lineage>
        <taxon>Bacteria</taxon>
        <taxon>Pseudomonadati</taxon>
        <taxon>Planctomycetota</taxon>
        <taxon>Candidatus Brocadiia</taxon>
        <taxon>Candidatus Brocadiales</taxon>
        <taxon>Candidatus Scalinduaceae</taxon>
        <taxon>Candidatus Scalindua</taxon>
    </lineage>
</organism>
<evidence type="ECO:0000313" key="2">
    <source>
        <dbReference type="Proteomes" id="UP000218542"/>
    </source>
</evidence>
<accession>A0A286TX30</accession>
<dbReference type="Gene3D" id="3.50.50.60">
    <property type="entry name" value="FAD/NAD(P)-binding domain"/>
    <property type="match status" value="1"/>
</dbReference>